<proteinExistence type="predicted"/>
<accession>Q0YUV2</accession>
<comment type="caution">
    <text evidence="2">The sequence shown here is derived from an EMBL/GenBank/DDBJ whole genome shotgun (WGS) entry which is preliminary data.</text>
</comment>
<sequence>MKKMLSLAAMFAVLSYASPASAELKISGDAAVRERGQWNNSTTDKDLKTQYRVRLNTAADLGSGYFFKAMIQNEGVAGGWQTVAANNSERNPLEVSNFYFGRMLEDCHYMLGRIPLNSVNNPIYDITLYPVPTAFTSAGIYAVDIPVATWNYDRVFGVNYGTKVGGGELNATIVIFDNNSVTENTTATGDGLFNDGYALNLAYKTTLGDVTFEPQAIISLTDVRGVTYQKVSPNTAGANVTIPAGKSKIGLSGFYTICRDTKGESNLVATNVDYDGYLLRAKGESGPVKAWVDYNRTKDKSPAADVTYNNVFVWAQYNVKLHESAAGTLSLTPTIRYRASGKDVVGAATVNNNQLRTELYATVTF</sequence>
<reference evidence="2 3" key="2">
    <citation type="submission" date="2006-07" db="EMBL/GenBank/DDBJ databases">
        <title>Sequencing of the draft genome and assembly of Chlorobium ferroxidans DSM 13031.</title>
        <authorList>
            <consortium name="US DOE Joint Genome Institute (JGI-PGF)"/>
            <person name="Copeland A."/>
            <person name="Lucas S."/>
            <person name="Lapidus A."/>
            <person name="Barry K."/>
            <person name="Glavina del Rio T."/>
            <person name="Dalin E."/>
            <person name="Tice H."/>
            <person name="Bruce D."/>
            <person name="Pitluck S."/>
            <person name="Richardson P."/>
        </authorList>
    </citation>
    <scope>NUCLEOTIDE SEQUENCE [LARGE SCALE GENOMIC DNA]</scope>
    <source>
        <strain evidence="2 3">DSM 13031</strain>
    </source>
</reference>
<dbReference type="AlphaFoldDB" id="Q0YUV2"/>
<evidence type="ECO:0000256" key="1">
    <source>
        <dbReference type="SAM" id="SignalP"/>
    </source>
</evidence>
<organism evidence="2 3">
    <name type="scientific">Chlorobium ferrooxidans DSM 13031</name>
    <dbReference type="NCBI Taxonomy" id="377431"/>
    <lineage>
        <taxon>Bacteria</taxon>
        <taxon>Pseudomonadati</taxon>
        <taxon>Chlorobiota</taxon>
        <taxon>Chlorobiia</taxon>
        <taxon>Chlorobiales</taxon>
        <taxon>Chlorobiaceae</taxon>
        <taxon>Chlorobium/Pelodictyon group</taxon>
        <taxon>Chlorobium</taxon>
    </lineage>
</organism>
<dbReference type="Proteomes" id="UP000004162">
    <property type="component" value="Unassembled WGS sequence"/>
</dbReference>
<gene>
    <name evidence="2" type="ORF">CferDRAFT_1941</name>
</gene>
<evidence type="ECO:0000313" key="3">
    <source>
        <dbReference type="Proteomes" id="UP000004162"/>
    </source>
</evidence>
<protein>
    <submittedName>
        <fullName evidence="2">Uncharacterized protein</fullName>
    </submittedName>
</protein>
<feature type="chain" id="PRO_5004179335" evidence="1">
    <location>
        <begin position="23"/>
        <end position="365"/>
    </location>
</feature>
<dbReference type="RefSeq" id="WP_006365206.1">
    <property type="nucleotide sequence ID" value="NZ_AASE01000001.1"/>
</dbReference>
<reference evidence="2 3" key="1">
    <citation type="submission" date="2006-07" db="EMBL/GenBank/DDBJ databases">
        <title>Annotation of the draft genome assembly of Chlorobium ferroxidans DSM 13031.</title>
        <authorList>
            <consortium name="US DOE Joint Genome Institute (JGI-ORNL)"/>
            <person name="Larimer F."/>
            <person name="Land M."/>
            <person name="Hauser L."/>
        </authorList>
    </citation>
    <scope>NUCLEOTIDE SEQUENCE [LARGE SCALE GENOMIC DNA]</scope>
    <source>
        <strain evidence="2 3">DSM 13031</strain>
    </source>
</reference>
<feature type="signal peptide" evidence="1">
    <location>
        <begin position="1"/>
        <end position="22"/>
    </location>
</feature>
<name>Q0YUV2_9CHLB</name>
<evidence type="ECO:0000313" key="2">
    <source>
        <dbReference type="EMBL" id="EAT59934.1"/>
    </source>
</evidence>
<dbReference type="EMBL" id="AASE01000001">
    <property type="protein sequence ID" value="EAT59934.1"/>
    <property type="molecule type" value="Genomic_DNA"/>
</dbReference>
<keyword evidence="1" id="KW-0732">Signal</keyword>
<dbReference type="OrthoDB" id="596847at2"/>
<keyword evidence="3" id="KW-1185">Reference proteome</keyword>
<dbReference type="SUPFAM" id="SSF56935">
    <property type="entry name" value="Porins"/>
    <property type="match status" value="1"/>
</dbReference>